<accession>A0A1I7ZKS6</accession>
<sequence length="99" mass="10758">MGVTKIVPASSLCPNGVFANLRRQPAPLRPVYDLAAQLDALGMDQVYIKKEAECRVSALSAFGRCARGRKQKVSACHNDDCCPQFIIVLVFVVAAVCYI</sequence>
<dbReference type="AlphaFoldDB" id="A0A1I7ZKS6"/>
<keyword evidence="1" id="KW-1185">Reference proteome</keyword>
<proteinExistence type="predicted"/>
<evidence type="ECO:0000313" key="2">
    <source>
        <dbReference type="WBParaSite" id="L893_g27188.t1"/>
    </source>
</evidence>
<protein>
    <submittedName>
        <fullName evidence="2">HMA domain-containing protein</fullName>
    </submittedName>
</protein>
<reference evidence="2" key="1">
    <citation type="submission" date="2016-11" db="UniProtKB">
        <authorList>
            <consortium name="WormBaseParasite"/>
        </authorList>
    </citation>
    <scope>IDENTIFICATION</scope>
</reference>
<dbReference type="WBParaSite" id="L893_g27188.t1">
    <property type="protein sequence ID" value="L893_g27188.t1"/>
    <property type="gene ID" value="L893_g27188"/>
</dbReference>
<dbReference type="Proteomes" id="UP000095287">
    <property type="component" value="Unplaced"/>
</dbReference>
<name>A0A1I7ZKS6_9BILA</name>
<organism evidence="1 2">
    <name type="scientific">Steinernema glaseri</name>
    <dbReference type="NCBI Taxonomy" id="37863"/>
    <lineage>
        <taxon>Eukaryota</taxon>
        <taxon>Metazoa</taxon>
        <taxon>Ecdysozoa</taxon>
        <taxon>Nematoda</taxon>
        <taxon>Chromadorea</taxon>
        <taxon>Rhabditida</taxon>
        <taxon>Tylenchina</taxon>
        <taxon>Panagrolaimomorpha</taxon>
        <taxon>Strongyloidoidea</taxon>
        <taxon>Steinernematidae</taxon>
        <taxon>Steinernema</taxon>
    </lineage>
</organism>
<evidence type="ECO:0000313" key="1">
    <source>
        <dbReference type="Proteomes" id="UP000095287"/>
    </source>
</evidence>